<dbReference type="GO" id="GO:0030688">
    <property type="term" value="C:preribosome, small subunit precursor"/>
    <property type="evidence" value="ECO:0007669"/>
    <property type="project" value="TreeGrafter"/>
</dbReference>
<comment type="caution">
    <text evidence="3">The sequence shown here is derived from an EMBL/GenBank/DDBJ whole genome shotgun (WGS) entry which is preliminary data.</text>
</comment>
<dbReference type="InterPro" id="IPR007955">
    <property type="entry name" value="Bystin"/>
</dbReference>
<dbReference type="Proteomes" id="UP000235965">
    <property type="component" value="Unassembled WGS sequence"/>
</dbReference>
<dbReference type="EMBL" id="NEVH01013250">
    <property type="protein sequence ID" value="PNF29359.1"/>
    <property type="molecule type" value="Genomic_DNA"/>
</dbReference>
<keyword evidence="4" id="KW-1185">Reference proteome</keyword>
<evidence type="ECO:0000313" key="3">
    <source>
        <dbReference type="EMBL" id="PNF29359.1"/>
    </source>
</evidence>
<organism evidence="3 4">
    <name type="scientific">Cryptotermes secundus</name>
    <dbReference type="NCBI Taxonomy" id="105785"/>
    <lineage>
        <taxon>Eukaryota</taxon>
        <taxon>Metazoa</taxon>
        <taxon>Ecdysozoa</taxon>
        <taxon>Arthropoda</taxon>
        <taxon>Hexapoda</taxon>
        <taxon>Insecta</taxon>
        <taxon>Pterygota</taxon>
        <taxon>Neoptera</taxon>
        <taxon>Polyneoptera</taxon>
        <taxon>Dictyoptera</taxon>
        <taxon>Blattodea</taxon>
        <taxon>Blattoidea</taxon>
        <taxon>Termitoidae</taxon>
        <taxon>Kalotermitidae</taxon>
        <taxon>Cryptotermitinae</taxon>
        <taxon>Cryptotermes</taxon>
    </lineage>
</organism>
<dbReference type="GO" id="GO:0006364">
    <property type="term" value="P:rRNA processing"/>
    <property type="evidence" value="ECO:0007669"/>
    <property type="project" value="TreeGrafter"/>
</dbReference>
<dbReference type="PANTHER" id="PTHR12821">
    <property type="entry name" value="BYSTIN"/>
    <property type="match status" value="1"/>
</dbReference>
<feature type="compositionally biased region" description="Polar residues" evidence="2">
    <location>
        <begin position="71"/>
        <end position="82"/>
    </location>
</feature>
<feature type="non-terminal residue" evidence="3">
    <location>
        <position position="165"/>
    </location>
</feature>
<comment type="similarity">
    <text evidence="1">Belongs to the bystin family.</text>
</comment>
<evidence type="ECO:0000313" key="4">
    <source>
        <dbReference type="Proteomes" id="UP000235965"/>
    </source>
</evidence>
<feature type="compositionally biased region" description="Acidic residues" evidence="2">
    <location>
        <begin position="87"/>
        <end position="104"/>
    </location>
</feature>
<sequence>MGKAKKLKISRRGPKVSLEKQIEDDHFVKPSSRVKVRIRKDEDEEFVDAHLSKRILHEARRQQQEIDDDAGNSSSVSKTQVTKLGDASDDSGDDAEVQDDMDGDYYENIEVDEDDERALEMFMNRNPAPRRTLADIILEKITEKQTELQTQFSDAGSECLFYLDC</sequence>
<protein>
    <recommendedName>
        <fullName evidence="5">Bystin</fullName>
    </recommendedName>
</protein>
<evidence type="ECO:0008006" key="5">
    <source>
        <dbReference type="Google" id="ProtNLM"/>
    </source>
</evidence>
<dbReference type="AlphaFoldDB" id="A0A2J7QL99"/>
<feature type="region of interest" description="Disordered" evidence="2">
    <location>
        <begin position="58"/>
        <end position="104"/>
    </location>
</feature>
<feature type="region of interest" description="Disordered" evidence="2">
    <location>
        <begin position="1"/>
        <end position="24"/>
    </location>
</feature>
<evidence type="ECO:0000256" key="1">
    <source>
        <dbReference type="ARBA" id="ARBA00007114"/>
    </source>
</evidence>
<gene>
    <name evidence="3" type="ORF">B7P43_G07814</name>
</gene>
<name>A0A2J7QL99_9NEOP</name>
<accession>A0A2J7QL99</accession>
<evidence type="ECO:0000256" key="2">
    <source>
        <dbReference type="SAM" id="MobiDB-lite"/>
    </source>
</evidence>
<dbReference type="GO" id="GO:0005730">
    <property type="term" value="C:nucleolus"/>
    <property type="evidence" value="ECO:0007669"/>
    <property type="project" value="TreeGrafter"/>
</dbReference>
<feature type="compositionally biased region" description="Basic residues" evidence="2">
    <location>
        <begin position="1"/>
        <end position="14"/>
    </location>
</feature>
<dbReference type="GO" id="GO:0005737">
    <property type="term" value="C:cytoplasm"/>
    <property type="evidence" value="ECO:0007669"/>
    <property type="project" value="TreeGrafter"/>
</dbReference>
<dbReference type="PANTHER" id="PTHR12821:SF0">
    <property type="entry name" value="BYSTIN"/>
    <property type="match status" value="1"/>
</dbReference>
<dbReference type="OrthoDB" id="2192561at2759"/>
<dbReference type="GO" id="GO:0030515">
    <property type="term" value="F:snoRNA binding"/>
    <property type="evidence" value="ECO:0007669"/>
    <property type="project" value="TreeGrafter"/>
</dbReference>
<proteinExistence type="inferred from homology"/>
<reference evidence="3 4" key="1">
    <citation type="submission" date="2017-12" db="EMBL/GenBank/DDBJ databases">
        <title>Hemimetabolous genomes reveal molecular basis of termite eusociality.</title>
        <authorList>
            <person name="Harrison M.C."/>
            <person name="Jongepier E."/>
            <person name="Robertson H.M."/>
            <person name="Arning N."/>
            <person name="Bitard-Feildel T."/>
            <person name="Chao H."/>
            <person name="Childers C.P."/>
            <person name="Dinh H."/>
            <person name="Doddapaneni H."/>
            <person name="Dugan S."/>
            <person name="Gowin J."/>
            <person name="Greiner C."/>
            <person name="Han Y."/>
            <person name="Hu H."/>
            <person name="Hughes D.S.T."/>
            <person name="Huylmans A.-K."/>
            <person name="Kemena C."/>
            <person name="Kremer L.P.M."/>
            <person name="Lee S.L."/>
            <person name="Lopez-Ezquerra A."/>
            <person name="Mallet L."/>
            <person name="Monroy-Kuhn J.M."/>
            <person name="Moser A."/>
            <person name="Murali S.C."/>
            <person name="Muzny D.M."/>
            <person name="Otani S."/>
            <person name="Piulachs M.-D."/>
            <person name="Poelchau M."/>
            <person name="Qu J."/>
            <person name="Schaub F."/>
            <person name="Wada-Katsumata A."/>
            <person name="Worley K.C."/>
            <person name="Xie Q."/>
            <person name="Ylla G."/>
            <person name="Poulsen M."/>
            <person name="Gibbs R.A."/>
            <person name="Schal C."/>
            <person name="Richards S."/>
            <person name="Belles X."/>
            <person name="Korb J."/>
            <person name="Bornberg-Bauer E."/>
        </authorList>
    </citation>
    <scope>NUCLEOTIDE SEQUENCE [LARGE SCALE GENOMIC DNA]</scope>
    <source>
        <tissue evidence="3">Whole body</tissue>
    </source>
</reference>